<proteinExistence type="predicted"/>
<accession>A0ABZ1SSN5</accession>
<dbReference type="SUPFAM" id="SSF51735">
    <property type="entry name" value="NAD(P)-binding Rossmann-fold domains"/>
    <property type="match status" value="1"/>
</dbReference>
<dbReference type="InterPro" id="IPR050177">
    <property type="entry name" value="Lipid_A_modif_metabolic_enz"/>
</dbReference>
<sequence length="321" mass="34534">MGKHVIVGAGQVGGGLAETLAERGHEVTLVTRSGSGPERPGISRVAADAADVAVMRRVTEGADVLYNCMNPRYHRWPIDWPPVAASLLAAAESSGAVLVTLGCLYGYGPVDGPMTEDLPLAATGTKGRVRARMWEEMRAAHEAGRVRATEVRASDYYGPRSSDQSYLGPRLLEPLFAGKTGLVLSDPDIPHSYTYLPDVVRALAAAAEEERAWGRPWHVPTAPPFTIREYAVRVCEAAGLPAPRLRRLPSWALKAAGLGSPFLRELGETRYQFDRPYVLDSAASQAVLGFTPTPVEDAVKETVVWWRGRTGLGRAAVVSPA</sequence>
<dbReference type="PANTHER" id="PTHR43245">
    <property type="entry name" value="BIFUNCTIONAL POLYMYXIN RESISTANCE PROTEIN ARNA"/>
    <property type="match status" value="1"/>
</dbReference>
<dbReference type="Pfam" id="PF01370">
    <property type="entry name" value="Epimerase"/>
    <property type="match status" value="1"/>
</dbReference>
<evidence type="ECO:0000313" key="3">
    <source>
        <dbReference type="Proteomes" id="UP001432011"/>
    </source>
</evidence>
<reference evidence="2" key="1">
    <citation type="submission" date="2022-10" db="EMBL/GenBank/DDBJ databases">
        <title>The complete genomes of actinobacterial strains from the NBC collection.</title>
        <authorList>
            <person name="Joergensen T.S."/>
            <person name="Alvarez Arevalo M."/>
            <person name="Sterndorff E.B."/>
            <person name="Faurdal D."/>
            <person name="Vuksanovic O."/>
            <person name="Mourched A.-S."/>
            <person name="Charusanti P."/>
            <person name="Shaw S."/>
            <person name="Blin K."/>
            <person name="Weber T."/>
        </authorList>
    </citation>
    <scope>NUCLEOTIDE SEQUENCE</scope>
    <source>
        <strain evidence="2">NBC_00254</strain>
    </source>
</reference>
<evidence type="ECO:0000313" key="2">
    <source>
        <dbReference type="EMBL" id="WUP75504.1"/>
    </source>
</evidence>
<gene>
    <name evidence="2" type="ORF">OG913_00285</name>
</gene>
<dbReference type="EMBL" id="CP108085">
    <property type="protein sequence ID" value="WUP75504.1"/>
    <property type="molecule type" value="Genomic_DNA"/>
</dbReference>
<protein>
    <submittedName>
        <fullName evidence="2">NAD-dependent epimerase/dehydratase family protein</fullName>
    </submittedName>
</protein>
<organism evidence="2 3">
    <name type="scientific">Microbispora hainanensis</name>
    <dbReference type="NCBI Taxonomy" id="568844"/>
    <lineage>
        <taxon>Bacteria</taxon>
        <taxon>Bacillati</taxon>
        <taxon>Actinomycetota</taxon>
        <taxon>Actinomycetes</taxon>
        <taxon>Streptosporangiales</taxon>
        <taxon>Streptosporangiaceae</taxon>
        <taxon>Microbispora</taxon>
    </lineage>
</organism>
<dbReference type="Gene3D" id="3.40.50.720">
    <property type="entry name" value="NAD(P)-binding Rossmann-like Domain"/>
    <property type="match status" value="1"/>
</dbReference>
<dbReference type="RefSeq" id="WP_142649809.1">
    <property type="nucleotide sequence ID" value="NZ_CP108085.1"/>
</dbReference>
<keyword evidence="3" id="KW-1185">Reference proteome</keyword>
<name>A0ABZ1SSN5_9ACTN</name>
<feature type="domain" description="NAD-dependent epimerase/dehydratase" evidence="1">
    <location>
        <begin position="6"/>
        <end position="211"/>
    </location>
</feature>
<evidence type="ECO:0000259" key="1">
    <source>
        <dbReference type="Pfam" id="PF01370"/>
    </source>
</evidence>
<dbReference type="InterPro" id="IPR001509">
    <property type="entry name" value="Epimerase_deHydtase"/>
</dbReference>
<dbReference type="Proteomes" id="UP001432011">
    <property type="component" value="Chromosome"/>
</dbReference>
<dbReference type="InterPro" id="IPR036291">
    <property type="entry name" value="NAD(P)-bd_dom_sf"/>
</dbReference>